<name>A0A433SCH6_9BURK</name>
<dbReference type="InterPro" id="IPR008988">
    <property type="entry name" value="Transcriptional_repressor_C"/>
</dbReference>
<dbReference type="AlphaFoldDB" id="A0A433SCH6"/>
<dbReference type="Proteomes" id="UP000286947">
    <property type="component" value="Unassembled WGS sequence"/>
</dbReference>
<evidence type="ECO:0000313" key="9">
    <source>
        <dbReference type="Proteomes" id="UP000286947"/>
    </source>
</evidence>
<dbReference type="PROSITE" id="PS51733">
    <property type="entry name" value="BPL_LPL_CATALYTIC"/>
    <property type="match status" value="1"/>
</dbReference>
<dbReference type="Gene3D" id="3.30.930.10">
    <property type="entry name" value="Bira Bifunctional Protein, Domain 2"/>
    <property type="match status" value="1"/>
</dbReference>
<keyword evidence="4" id="KW-0092">Biotin</keyword>
<accession>A0A433SCH6</accession>
<comment type="caution">
    <text evidence="8">The sequence shown here is derived from an EMBL/GenBank/DDBJ whole genome shotgun (WGS) entry which is preliminary data.</text>
</comment>
<dbReference type="NCBIfam" id="TIGR00121">
    <property type="entry name" value="birA_ligase"/>
    <property type="match status" value="1"/>
</dbReference>
<evidence type="ECO:0000256" key="3">
    <source>
        <dbReference type="ARBA" id="ARBA00022840"/>
    </source>
</evidence>
<dbReference type="InterPro" id="IPR045864">
    <property type="entry name" value="aa-tRNA-synth_II/BPL/LPL"/>
</dbReference>
<gene>
    <name evidence="8" type="primary">birA_2</name>
    <name evidence="8" type="ORF">CUZ56_02156</name>
</gene>
<dbReference type="InterPro" id="IPR003142">
    <property type="entry name" value="BPL_C"/>
</dbReference>
<dbReference type="InterPro" id="IPR004143">
    <property type="entry name" value="BPL_LPL_catalytic"/>
</dbReference>
<dbReference type="InterPro" id="IPR004408">
    <property type="entry name" value="Biotin_CoA_COase_ligase"/>
</dbReference>
<dbReference type="CDD" id="cd16442">
    <property type="entry name" value="BPL"/>
    <property type="match status" value="1"/>
</dbReference>
<dbReference type="RefSeq" id="WP_126980327.1">
    <property type="nucleotide sequence ID" value="NZ_PQSP01000005.1"/>
</dbReference>
<evidence type="ECO:0000313" key="8">
    <source>
        <dbReference type="EMBL" id="RUS66430.1"/>
    </source>
</evidence>
<dbReference type="GO" id="GO:0004077">
    <property type="term" value="F:biotin--[biotin carboxyl-carrier protein] ligase activity"/>
    <property type="evidence" value="ECO:0007669"/>
    <property type="project" value="UniProtKB-EC"/>
</dbReference>
<evidence type="ECO:0000256" key="2">
    <source>
        <dbReference type="ARBA" id="ARBA00022741"/>
    </source>
</evidence>
<feature type="domain" description="BPL/LPL catalytic" evidence="7">
    <location>
        <begin position="7"/>
        <end position="201"/>
    </location>
</feature>
<dbReference type="GO" id="GO:0005524">
    <property type="term" value="F:ATP binding"/>
    <property type="evidence" value="ECO:0007669"/>
    <property type="project" value="UniProtKB-KW"/>
</dbReference>
<dbReference type="SUPFAM" id="SSF55681">
    <property type="entry name" value="Class II aaRS and biotin synthetases"/>
    <property type="match status" value="1"/>
</dbReference>
<dbReference type="EMBL" id="PQSP01000005">
    <property type="protein sequence ID" value="RUS66430.1"/>
    <property type="molecule type" value="Genomic_DNA"/>
</dbReference>
<dbReference type="Gene3D" id="2.30.30.100">
    <property type="match status" value="1"/>
</dbReference>
<comment type="catalytic activity">
    <reaction evidence="6">
        <text>biotin + L-lysyl-[protein] + ATP = N(6)-biotinyl-L-lysyl-[protein] + AMP + diphosphate + H(+)</text>
        <dbReference type="Rhea" id="RHEA:11756"/>
        <dbReference type="Rhea" id="RHEA-COMP:9752"/>
        <dbReference type="Rhea" id="RHEA-COMP:10505"/>
        <dbReference type="ChEBI" id="CHEBI:15378"/>
        <dbReference type="ChEBI" id="CHEBI:29969"/>
        <dbReference type="ChEBI" id="CHEBI:30616"/>
        <dbReference type="ChEBI" id="CHEBI:33019"/>
        <dbReference type="ChEBI" id="CHEBI:57586"/>
        <dbReference type="ChEBI" id="CHEBI:83144"/>
        <dbReference type="ChEBI" id="CHEBI:456215"/>
        <dbReference type="EC" id="6.3.4.15"/>
    </reaction>
</comment>
<dbReference type="Pfam" id="PF03099">
    <property type="entry name" value="BPL_LplA_LipB"/>
    <property type="match status" value="1"/>
</dbReference>
<evidence type="ECO:0000256" key="6">
    <source>
        <dbReference type="ARBA" id="ARBA00047846"/>
    </source>
</evidence>
<evidence type="ECO:0000259" key="7">
    <source>
        <dbReference type="PROSITE" id="PS51733"/>
    </source>
</evidence>
<keyword evidence="9" id="KW-1185">Reference proteome</keyword>
<dbReference type="GO" id="GO:0005737">
    <property type="term" value="C:cytoplasm"/>
    <property type="evidence" value="ECO:0007669"/>
    <property type="project" value="TreeGrafter"/>
</dbReference>
<dbReference type="PANTHER" id="PTHR12835:SF5">
    <property type="entry name" value="BIOTIN--PROTEIN LIGASE"/>
    <property type="match status" value="1"/>
</dbReference>
<dbReference type="Pfam" id="PF02237">
    <property type="entry name" value="BPL_C"/>
    <property type="match status" value="1"/>
</dbReference>
<sequence length="263" mass="28730">MKFNWPAESIWEQIQPVWPDFTIDIVSQTDSTNTQLLQRIRSGQTAPVMLVAETQTAGRGRMGKAWASQAGDTLMFSLAAPLNPEQHGLSLVLGCAVITALDTIGQKLKIKWPNDIWYAQPDPNTGQNLWHKLVGILVETILYGRQRYAVIGIGININPPPQQSTYHTPPGYLKQLDPRWDAPSALACVAPHVAQAVYNFNTHGLAPWQQSFAQKDLLAGNRLYTSNGIQGTGAGIDLHGNLLIKTADGLKTISSGEVSVRPC</sequence>
<evidence type="ECO:0000256" key="5">
    <source>
        <dbReference type="ARBA" id="ARBA00024227"/>
    </source>
</evidence>
<evidence type="ECO:0000256" key="1">
    <source>
        <dbReference type="ARBA" id="ARBA00022598"/>
    </source>
</evidence>
<dbReference type="EC" id="6.3.4.15" evidence="5"/>
<proteinExistence type="predicted"/>
<reference evidence="8 9" key="1">
    <citation type="submission" date="2018-01" db="EMBL/GenBank/DDBJ databases">
        <title>Saezia sanguinis gen. nov., sp. nov., in the order Burkholderiales isolated from human blood.</title>
        <authorList>
            <person name="Medina-Pascual M.J."/>
            <person name="Valdezate S."/>
            <person name="Monzon S."/>
            <person name="Cuesta I."/>
            <person name="Carrasco G."/>
            <person name="Villalon P."/>
            <person name="Saez-Nieto J.A."/>
        </authorList>
    </citation>
    <scope>NUCLEOTIDE SEQUENCE [LARGE SCALE GENOMIC DNA]</scope>
    <source>
        <strain evidence="8 9">CNM695-12</strain>
    </source>
</reference>
<keyword evidence="1 8" id="KW-0436">Ligase</keyword>
<organism evidence="8 9">
    <name type="scientific">Saezia sanguinis</name>
    <dbReference type="NCBI Taxonomy" id="1965230"/>
    <lineage>
        <taxon>Bacteria</taxon>
        <taxon>Pseudomonadati</taxon>
        <taxon>Pseudomonadota</taxon>
        <taxon>Betaproteobacteria</taxon>
        <taxon>Burkholderiales</taxon>
        <taxon>Saeziaceae</taxon>
        <taxon>Saezia</taxon>
    </lineage>
</organism>
<keyword evidence="2" id="KW-0547">Nucleotide-binding</keyword>
<keyword evidence="3" id="KW-0067">ATP-binding</keyword>
<evidence type="ECO:0000256" key="4">
    <source>
        <dbReference type="ARBA" id="ARBA00023267"/>
    </source>
</evidence>
<protein>
    <recommendedName>
        <fullName evidence="5">biotin--[biotin carboxyl-carrier protein] ligase</fullName>
        <ecNumber evidence="5">6.3.4.15</ecNumber>
    </recommendedName>
</protein>
<dbReference type="PANTHER" id="PTHR12835">
    <property type="entry name" value="BIOTIN PROTEIN LIGASE"/>
    <property type="match status" value="1"/>
</dbReference>
<dbReference type="SUPFAM" id="SSF50037">
    <property type="entry name" value="C-terminal domain of transcriptional repressors"/>
    <property type="match status" value="1"/>
</dbReference>
<dbReference type="OrthoDB" id="9807064at2"/>